<dbReference type="EMBL" id="ON649698">
    <property type="protein sequence ID" value="UVF62207.1"/>
    <property type="molecule type" value="Genomic_DNA"/>
</dbReference>
<organism evidence="1 2">
    <name type="scientific">Nitrososphaeria virus YSH_1032793</name>
    <dbReference type="NCBI Taxonomy" id="3071320"/>
    <lineage>
        <taxon>Viruses</taxon>
        <taxon>Duplodnaviria</taxon>
        <taxon>Heunggongvirae</taxon>
        <taxon>Uroviricota</taxon>
        <taxon>Caudoviricetes</taxon>
        <taxon>Juravirales</taxon>
        <taxon>Yanlukaviridae</taxon>
        <taxon>Sweetvirus</taxon>
        <taxon>Sweetvirus yangshanense</taxon>
    </lineage>
</organism>
<name>A0A976UAB1_9CAUD</name>
<evidence type="ECO:0000313" key="2">
    <source>
        <dbReference type="Proteomes" id="UP001156951"/>
    </source>
</evidence>
<keyword evidence="2" id="KW-1185">Reference proteome</keyword>
<evidence type="ECO:0000313" key="1">
    <source>
        <dbReference type="EMBL" id="UVF62207.1"/>
    </source>
</evidence>
<proteinExistence type="predicted"/>
<dbReference type="Proteomes" id="UP001156951">
    <property type="component" value="Segment"/>
</dbReference>
<accession>A0A976UAB1</accession>
<reference evidence="1 2" key="1">
    <citation type="submission" date="2022-05" db="EMBL/GenBank/DDBJ databases">
        <title>Diverse viruses of marine archaea discovered using metagenomics.</title>
        <authorList>
            <person name="Zhou Y."/>
        </authorList>
    </citation>
    <scope>NUCLEOTIDE SEQUENCE [LARGE SCALE GENOMIC DNA]</scope>
    <source>
        <strain evidence="1">YSH_1032793</strain>
    </source>
</reference>
<sequence>MKKQQAFTQMGNIIFKGSLASELASEMMSKAIVTDTRTDFVQVVYSTGEKELLPVPESKEQTEAFDARTKLIKDIETRRIEISTQSRKLAKQLLKTVTSYSNELHNGHVLFQTKNVEDLQKRNLIQKNMKFNYQRVHILPDNTLLQSPTLLINTGL</sequence>
<protein>
    <submittedName>
        <fullName evidence="1">Uncharacterized protein</fullName>
    </submittedName>
</protein>